<evidence type="ECO:0000313" key="3">
    <source>
        <dbReference type="EMBL" id="NYI04521.1"/>
    </source>
</evidence>
<dbReference type="EMBL" id="JACBZD010000001">
    <property type="protein sequence ID" value="NYI04521.1"/>
    <property type="molecule type" value="Genomic_DNA"/>
</dbReference>
<evidence type="ECO:0000256" key="1">
    <source>
        <dbReference type="SAM" id="MobiDB-lite"/>
    </source>
</evidence>
<dbReference type="Proteomes" id="UP000567795">
    <property type="component" value="Unassembled WGS sequence"/>
</dbReference>
<proteinExistence type="predicted"/>
<reference evidence="3 4" key="1">
    <citation type="submission" date="2020-07" db="EMBL/GenBank/DDBJ databases">
        <title>Sequencing the genomes of 1000 actinobacteria strains.</title>
        <authorList>
            <person name="Klenk H.-P."/>
        </authorList>
    </citation>
    <scope>NUCLEOTIDE SEQUENCE [LARGE SCALE GENOMIC DNA]</scope>
    <source>
        <strain evidence="3 4">DSM 42178</strain>
    </source>
</reference>
<dbReference type="RefSeq" id="WP_179813400.1">
    <property type="nucleotide sequence ID" value="NZ_JACBZD010000001.1"/>
</dbReference>
<protein>
    <submittedName>
        <fullName evidence="3">Uncharacterized protein</fullName>
    </submittedName>
</protein>
<keyword evidence="2" id="KW-1133">Transmembrane helix</keyword>
<sequence length="257" mass="27129">MIHGDRSPDRASAGEADRSWGERPGWEEDERTGWALREALTADLPVGPPPLREMLVRGRVVRRRRRALLGVVVGASAALVLGFTGTLVLSGQDPAESVVVPAAPASSPPPPAGEETSAGLPRVVRPGERIEAGGGFLVWLTAQDEHVIVDPEMPELEQGRKITDGNVPEDTIGLRSFARPDGTLFTGAYRGDGDLHRVTLASQGVTVEAQVITLPGAPGWAAYHVYSDQLPPPGTDPDARVTVTAYAADGSVLATFP</sequence>
<keyword evidence="4" id="KW-1185">Reference proteome</keyword>
<feature type="region of interest" description="Disordered" evidence="1">
    <location>
        <begin position="100"/>
        <end position="119"/>
    </location>
</feature>
<feature type="region of interest" description="Disordered" evidence="1">
    <location>
        <begin position="1"/>
        <end position="29"/>
    </location>
</feature>
<organism evidence="3 4">
    <name type="scientific">Allostreptomyces psammosilenae</name>
    <dbReference type="NCBI Taxonomy" id="1892865"/>
    <lineage>
        <taxon>Bacteria</taxon>
        <taxon>Bacillati</taxon>
        <taxon>Actinomycetota</taxon>
        <taxon>Actinomycetes</taxon>
        <taxon>Kitasatosporales</taxon>
        <taxon>Streptomycetaceae</taxon>
        <taxon>Allostreptomyces</taxon>
    </lineage>
</organism>
<feature type="compositionally biased region" description="Basic and acidic residues" evidence="1">
    <location>
        <begin position="15"/>
        <end position="26"/>
    </location>
</feature>
<accession>A0A853A133</accession>
<gene>
    <name evidence="3" type="ORF">FHU37_001464</name>
</gene>
<dbReference type="AlphaFoldDB" id="A0A853A133"/>
<keyword evidence="2" id="KW-0472">Membrane</keyword>
<name>A0A853A133_9ACTN</name>
<feature type="transmembrane region" description="Helical" evidence="2">
    <location>
        <begin position="67"/>
        <end position="89"/>
    </location>
</feature>
<keyword evidence="2" id="KW-0812">Transmembrane</keyword>
<comment type="caution">
    <text evidence="3">The sequence shown here is derived from an EMBL/GenBank/DDBJ whole genome shotgun (WGS) entry which is preliminary data.</text>
</comment>
<evidence type="ECO:0000313" key="4">
    <source>
        <dbReference type="Proteomes" id="UP000567795"/>
    </source>
</evidence>
<evidence type="ECO:0000256" key="2">
    <source>
        <dbReference type="SAM" id="Phobius"/>
    </source>
</evidence>